<dbReference type="SMART" id="SM00926">
    <property type="entry name" value="Molybdop_Fe4S4"/>
    <property type="match status" value="1"/>
</dbReference>
<evidence type="ECO:0000313" key="18">
    <source>
        <dbReference type="Proteomes" id="UP000334019"/>
    </source>
</evidence>
<accession>A0A5Q2RII8</accession>
<dbReference type="InterPro" id="IPR036010">
    <property type="entry name" value="2Fe-2S_ferredoxin-like_sf"/>
</dbReference>
<evidence type="ECO:0000256" key="5">
    <source>
        <dbReference type="ARBA" id="ARBA00022719"/>
    </source>
</evidence>
<comment type="cofactor">
    <cofactor evidence="12">
        <name>[2Fe-2S] cluster</name>
        <dbReference type="ChEBI" id="CHEBI:190135"/>
    </cofactor>
    <text evidence="12">Binds 1 [2Fe-2S] cluster per subunit.</text>
</comment>
<gene>
    <name evidence="17" type="primary">nuoG</name>
    <name evidence="17" type="ORF">GH723_01040</name>
</gene>
<dbReference type="Gene3D" id="2.20.25.90">
    <property type="entry name" value="ADC-like domains"/>
    <property type="match status" value="1"/>
</dbReference>
<dbReference type="InterPro" id="IPR009010">
    <property type="entry name" value="Asp_de-COase-like_dom_sf"/>
</dbReference>
<dbReference type="GO" id="GO:0003954">
    <property type="term" value="F:NADH dehydrogenase activity"/>
    <property type="evidence" value="ECO:0007669"/>
    <property type="project" value="TreeGrafter"/>
</dbReference>
<dbReference type="Gene3D" id="3.40.228.10">
    <property type="entry name" value="Dimethylsulfoxide Reductase, domain 2"/>
    <property type="match status" value="1"/>
</dbReference>
<dbReference type="PROSITE" id="PS51085">
    <property type="entry name" value="2FE2S_FER_2"/>
    <property type="match status" value="1"/>
</dbReference>
<dbReference type="PIRSF" id="PIRSF036643">
    <property type="entry name" value="FDH_alpha"/>
    <property type="match status" value="1"/>
</dbReference>
<evidence type="ECO:0000256" key="8">
    <source>
        <dbReference type="ARBA" id="ARBA00023004"/>
    </source>
</evidence>
<dbReference type="Pfam" id="PF22117">
    <property type="entry name" value="Fer4_Nqo3"/>
    <property type="match status" value="1"/>
</dbReference>
<dbReference type="GO" id="GO:0008137">
    <property type="term" value="F:NADH dehydrogenase (ubiquinone) activity"/>
    <property type="evidence" value="ECO:0007669"/>
    <property type="project" value="UniProtKB-UniRule"/>
</dbReference>
<dbReference type="Gene3D" id="2.40.40.20">
    <property type="match status" value="1"/>
</dbReference>
<evidence type="ECO:0000259" key="15">
    <source>
        <dbReference type="PROSITE" id="PS51669"/>
    </source>
</evidence>
<feature type="domain" description="4Fe-4S Mo/W bis-MGD-type" evidence="15">
    <location>
        <begin position="227"/>
        <end position="283"/>
    </location>
</feature>
<dbReference type="InterPro" id="IPR050123">
    <property type="entry name" value="Prok_molybdopt-oxidoreductase"/>
</dbReference>
<dbReference type="InterPro" id="IPR010228">
    <property type="entry name" value="NADH_UbQ_OxRdtase_Gsu"/>
</dbReference>
<dbReference type="SUPFAM" id="SSF53706">
    <property type="entry name" value="Formate dehydrogenase/DMSO reductase, domains 1-3"/>
    <property type="match status" value="1"/>
</dbReference>
<feature type="domain" description="2Fe-2S ferredoxin-type" evidence="14">
    <location>
        <begin position="9"/>
        <end position="89"/>
    </location>
</feature>
<evidence type="ECO:0000313" key="17">
    <source>
        <dbReference type="EMBL" id="QGG93807.1"/>
    </source>
</evidence>
<keyword evidence="18" id="KW-1185">Reference proteome</keyword>
<sequence length="938" mass="98451">MSDVRPATDTVRITLNGKEVDVRKDEQLIDAAERHGVYIPRFCYHPRMTAVGKCRQCIVEVDTGRGMALQPSCMLKVSDGMVVDTDSELSKQVQEGVLEHLLINHPLDCPVCDKGGECPLQDQAYSHGPGESRFVEEKRHFEKPIPISPIVTLDRERCILCDRCTRFADEVAGDPLIHFIDRGNATQVNTFPDDPFASYFSGNTVQICPVGALTATPYRFKARPWDLEKEESTCQSCSVGCRITVQTSRNRVLRYEGVDSDPVNWSWLCDKGRFGFESIHSEDRIAAPLRRAADGELAPVRWAEALDAAADAISSAIAGSGPESVAVLGGSRLTNESAYAWAKLAKGVIGTDNVDAQLGDGLPADLVLGLPRATIDQACTPGGTIVLLGPDPKETLPVLFLRLRHAVVHDGARLVEITPTATGLSSLAAASVHPTPGHTAEVVRALLDGDTAKAVGGVEPDALVSAAELLRTDGPLTIVVGRGSLAESADVTVEAAAVLHDACPDARFLPGLRRSNVMGALDMGLAPGLLPGRVLLEDGRDWILDTWESAPSSAGLDAAGILTAAAEGRIDTLVLLGADPLADFPDADLAARALAGARTVVALDRFVTDSVAKADVVLPVAGFAETDGTTTNIEGRVSVLAQRVTPPGSAQPDWSIAVSIARRLGADLGFESPEDIWNEVLQVSGVHAGVSLDVLRRRANADGVVVPPAPTEVSIGGVRTSEVDEVEAASPDADASAPPADGNMPPSDPDAPGDIAPGTDEAAEPIDTTTDAAEGAELGEQVAEQVEEAVAEGDAGDRPEADDPSSPVSPGPARPEALRFVAPAATAVPGPVDAYSLRLVTVRTLYDRGTQLTHSPSLNHLAAGPAVRLHPADFDKVGVAAGTEVRVTSPSGSVVLPVHPDVRVPRGRAAVNANQSNARVHELLDATAVATDVRVEVL</sequence>
<keyword evidence="5 12" id="KW-0874">Quinone</keyword>
<keyword evidence="6 12" id="KW-0479">Metal-binding</keyword>
<evidence type="ECO:0000256" key="7">
    <source>
        <dbReference type="ARBA" id="ARBA00022967"/>
    </source>
</evidence>
<comment type="function">
    <text evidence="12">NDH-1 shuttles electrons from NADH, via FMN and iron-sulfur (Fe-S) centers, to quinones in the respiratory chain. Couples the redox reaction to proton translocation (for every two electrons transferred, four hydrogen ions are translocated across the cytoplasmic membrane), and thus conserves the redox energy in a proton gradient.</text>
</comment>
<dbReference type="KEGG" id="atq:GH723_01040"/>
<dbReference type="PANTHER" id="PTHR43105:SF12">
    <property type="entry name" value="NADH-QUINONE OXIDOREDUCTASE SUBUNIT G"/>
    <property type="match status" value="1"/>
</dbReference>
<evidence type="ECO:0000256" key="6">
    <source>
        <dbReference type="ARBA" id="ARBA00022723"/>
    </source>
</evidence>
<dbReference type="EC" id="7.1.1.-" evidence="12"/>
<keyword evidence="17" id="KW-0560">Oxidoreductase</keyword>
<dbReference type="GO" id="GO:0016020">
    <property type="term" value="C:membrane"/>
    <property type="evidence" value="ECO:0007669"/>
    <property type="project" value="InterPro"/>
</dbReference>
<dbReference type="SUPFAM" id="SSF54292">
    <property type="entry name" value="2Fe-2S ferredoxin-like"/>
    <property type="match status" value="1"/>
</dbReference>
<dbReference type="InterPro" id="IPR006963">
    <property type="entry name" value="Mopterin_OxRdtase_4Fe-4S_dom"/>
</dbReference>
<dbReference type="GO" id="GO:0042773">
    <property type="term" value="P:ATP synthesis coupled electron transport"/>
    <property type="evidence" value="ECO:0007669"/>
    <property type="project" value="InterPro"/>
</dbReference>
<dbReference type="PROSITE" id="PS51669">
    <property type="entry name" value="4FE4S_MOW_BIS_MGD"/>
    <property type="match status" value="1"/>
</dbReference>
<reference evidence="17 18" key="1">
    <citation type="submission" date="2019-11" db="EMBL/GenBank/DDBJ databases">
        <authorList>
            <person name="He Y."/>
        </authorList>
    </citation>
    <scope>NUCLEOTIDE SEQUENCE [LARGE SCALE GENOMIC DNA]</scope>
    <source>
        <strain evidence="17 18">SCSIO 58843</strain>
    </source>
</reference>
<dbReference type="GO" id="GO:0051539">
    <property type="term" value="F:4 iron, 4 sulfur cluster binding"/>
    <property type="evidence" value="ECO:0007669"/>
    <property type="project" value="UniProtKB-KW"/>
</dbReference>
<comment type="similarity">
    <text evidence="2 12">Belongs to the complex I 75 kDa subunit family.</text>
</comment>
<dbReference type="InterPro" id="IPR054351">
    <property type="entry name" value="NADH_UbQ_OxRdtase_ferredoxin"/>
</dbReference>
<dbReference type="InterPro" id="IPR006657">
    <property type="entry name" value="MoPterin_dinucl-bd_dom"/>
</dbReference>
<dbReference type="InterPro" id="IPR000283">
    <property type="entry name" value="NADH_UbQ_OxRdtase_75kDa_su_CS"/>
</dbReference>
<keyword evidence="9 12" id="KW-0411">Iron-sulfur</keyword>
<name>A0A5Q2RII8_9ACTN</name>
<evidence type="ECO:0000256" key="1">
    <source>
        <dbReference type="ARBA" id="ARBA00001966"/>
    </source>
</evidence>
<dbReference type="GO" id="GO:0046872">
    <property type="term" value="F:metal ion binding"/>
    <property type="evidence" value="ECO:0007669"/>
    <property type="project" value="UniProtKB-UniRule"/>
</dbReference>
<dbReference type="Pfam" id="PF00384">
    <property type="entry name" value="Molybdopterin"/>
    <property type="match status" value="1"/>
</dbReference>
<dbReference type="SUPFAM" id="SSF54862">
    <property type="entry name" value="4Fe-4S ferredoxins"/>
    <property type="match status" value="1"/>
</dbReference>
<dbReference type="GO" id="GO:0043546">
    <property type="term" value="F:molybdopterin cofactor binding"/>
    <property type="evidence" value="ECO:0007669"/>
    <property type="project" value="InterPro"/>
</dbReference>
<dbReference type="Pfam" id="PF04879">
    <property type="entry name" value="Molybdop_Fe4S4"/>
    <property type="match status" value="1"/>
</dbReference>
<comment type="cofactor">
    <cofactor evidence="1 12">
        <name>[4Fe-4S] cluster</name>
        <dbReference type="ChEBI" id="CHEBI:49883"/>
    </cofactor>
</comment>
<dbReference type="Gene3D" id="3.10.20.740">
    <property type="match status" value="1"/>
</dbReference>
<dbReference type="InterPro" id="IPR019574">
    <property type="entry name" value="NADH_UbQ_OxRdtase_Gsu_4Fe4S-bd"/>
</dbReference>
<feature type="compositionally biased region" description="Low complexity" evidence="13">
    <location>
        <begin position="728"/>
        <end position="741"/>
    </location>
</feature>
<organism evidence="17 18">
    <name type="scientific">Actinomarinicola tropica</name>
    <dbReference type="NCBI Taxonomy" id="2789776"/>
    <lineage>
        <taxon>Bacteria</taxon>
        <taxon>Bacillati</taxon>
        <taxon>Actinomycetota</taxon>
        <taxon>Acidimicrobiia</taxon>
        <taxon>Acidimicrobiales</taxon>
        <taxon>Iamiaceae</taxon>
        <taxon>Actinomarinicola</taxon>
    </lineage>
</organism>
<evidence type="ECO:0000259" key="14">
    <source>
        <dbReference type="PROSITE" id="PS51085"/>
    </source>
</evidence>
<keyword evidence="4 12" id="KW-0001">2Fe-2S</keyword>
<dbReference type="FunFam" id="3.10.20.740:FF:000001">
    <property type="entry name" value="NADH-quinone oxidoreductase subunit G"/>
    <property type="match status" value="1"/>
</dbReference>
<keyword evidence="8 12" id="KW-0408">Iron</keyword>
<feature type="region of interest" description="Disordered" evidence="13">
    <location>
        <begin position="784"/>
        <end position="815"/>
    </location>
</feature>
<evidence type="ECO:0000256" key="4">
    <source>
        <dbReference type="ARBA" id="ARBA00022714"/>
    </source>
</evidence>
<dbReference type="PROSITE" id="PS00641">
    <property type="entry name" value="COMPLEX1_75K_1"/>
    <property type="match status" value="1"/>
</dbReference>
<dbReference type="NCBIfam" id="TIGR01973">
    <property type="entry name" value="NuoG"/>
    <property type="match status" value="1"/>
</dbReference>
<dbReference type="AlphaFoldDB" id="A0A5Q2RII8"/>
<dbReference type="GO" id="GO:0051537">
    <property type="term" value="F:2 iron, 2 sulfur cluster binding"/>
    <property type="evidence" value="ECO:0007669"/>
    <property type="project" value="UniProtKB-UniRule"/>
</dbReference>
<dbReference type="Gene3D" id="3.40.50.740">
    <property type="match status" value="2"/>
</dbReference>
<dbReference type="PROSITE" id="PS00642">
    <property type="entry name" value="COMPLEX1_75K_2"/>
    <property type="match status" value="1"/>
</dbReference>
<dbReference type="Proteomes" id="UP000334019">
    <property type="component" value="Chromosome"/>
</dbReference>
<dbReference type="PROSITE" id="PS51839">
    <property type="entry name" value="4FE4S_HC3"/>
    <property type="match status" value="1"/>
</dbReference>
<feature type="region of interest" description="Disordered" evidence="13">
    <location>
        <begin position="708"/>
        <end position="763"/>
    </location>
</feature>
<keyword evidence="10 12" id="KW-0520">NAD</keyword>
<dbReference type="Pfam" id="PF01568">
    <property type="entry name" value="Molydop_binding"/>
    <property type="match status" value="1"/>
</dbReference>
<dbReference type="GO" id="GO:0048038">
    <property type="term" value="F:quinone binding"/>
    <property type="evidence" value="ECO:0007669"/>
    <property type="project" value="UniProtKB-UniRule"/>
</dbReference>
<evidence type="ECO:0000256" key="10">
    <source>
        <dbReference type="ARBA" id="ARBA00023027"/>
    </source>
</evidence>
<feature type="domain" description="4Fe-4S His(Cys)3-ligated-type" evidence="16">
    <location>
        <begin position="89"/>
        <end position="128"/>
    </location>
</feature>
<dbReference type="InterPro" id="IPR001041">
    <property type="entry name" value="2Fe-2S_ferredoxin-type"/>
</dbReference>
<evidence type="ECO:0000256" key="9">
    <source>
        <dbReference type="ARBA" id="ARBA00023014"/>
    </source>
</evidence>
<evidence type="ECO:0000256" key="3">
    <source>
        <dbReference type="ARBA" id="ARBA00022485"/>
    </source>
</evidence>
<dbReference type="EMBL" id="CP045851">
    <property type="protein sequence ID" value="QGG93807.1"/>
    <property type="molecule type" value="Genomic_DNA"/>
</dbReference>
<dbReference type="PANTHER" id="PTHR43105">
    <property type="entry name" value="RESPIRATORY NITRATE REDUCTASE"/>
    <property type="match status" value="1"/>
</dbReference>
<dbReference type="CDD" id="cd00207">
    <property type="entry name" value="fer2"/>
    <property type="match status" value="1"/>
</dbReference>
<dbReference type="InterPro" id="IPR006656">
    <property type="entry name" value="Mopterin_OxRdtase"/>
</dbReference>
<evidence type="ECO:0000256" key="12">
    <source>
        <dbReference type="RuleBase" id="RU003525"/>
    </source>
</evidence>
<evidence type="ECO:0000256" key="2">
    <source>
        <dbReference type="ARBA" id="ARBA00005404"/>
    </source>
</evidence>
<protein>
    <recommendedName>
        <fullName evidence="12">NADH-quinone oxidoreductase</fullName>
        <ecNumber evidence="12">7.1.1.-</ecNumber>
    </recommendedName>
</protein>
<evidence type="ECO:0000256" key="11">
    <source>
        <dbReference type="ARBA" id="ARBA00047712"/>
    </source>
</evidence>
<proteinExistence type="inferred from homology"/>
<dbReference type="RefSeq" id="WP_153757913.1">
    <property type="nucleotide sequence ID" value="NZ_CP045851.1"/>
</dbReference>
<comment type="catalytic activity">
    <reaction evidence="11 12">
        <text>a quinone + NADH + 5 H(+)(in) = a quinol + NAD(+) + 4 H(+)(out)</text>
        <dbReference type="Rhea" id="RHEA:57888"/>
        <dbReference type="ChEBI" id="CHEBI:15378"/>
        <dbReference type="ChEBI" id="CHEBI:24646"/>
        <dbReference type="ChEBI" id="CHEBI:57540"/>
        <dbReference type="ChEBI" id="CHEBI:57945"/>
        <dbReference type="ChEBI" id="CHEBI:132124"/>
    </reaction>
</comment>
<dbReference type="SUPFAM" id="SSF50692">
    <property type="entry name" value="ADC-like"/>
    <property type="match status" value="1"/>
</dbReference>
<dbReference type="Pfam" id="PF13510">
    <property type="entry name" value="Fer2_4"/>
    <property type="match status" value="1"/>
</dbReference>
<dbReference type="PROSITE" id="PS00643">
    <property type="entry name" value="COMPLEX1_75K_3"/>
    <property type="match status" value="1"/>
</dbReference>
<dbReference type="FunFam" id="3.30.70.20:FF:000016">
    <property type="entry name" value="NADH-quinone oxidoreductase"/>
    <property type="match status" value="1"/>
</dbReference>
<dbReference type="SMART" id="SM00929">
    <property type="entry name" value="NADH-G_4Fe-4S_3"/>
    <property type="match status" value="1"/>
</dbReference>
<evidence type="ECO:0000256" key="13">
    <source>
        <dbReference type="SAM" id="MobiDB-lite"/>
    </source>
</evidence>
<evidence type="ECO:0000259" key="16">
    <source>
        <dbReference type="PROSITE" id="PS51839"/>
    </source>
</evidence>
<dbReference type="Pfam" id="PF10588">
    <property type="entry name" value="NADH-G_4Fe-4S_3"/>
    <property type="match status" value="1"/>
</dbReference>
<keyword evidence="3 12" id="KW-0004">4Fe-4S</keyword>
<dbReference type="Gene3D" id="3.30.70.20">
    <property type="match status" value="1"/>
</dbReference>
<keyword evidence="7 12" id="KW-1278">Translocase</keyword>